<feature type="region of interest" description="Disordered" evidence="1">
    <location>
        <begin position="831"/>
        <end position="865"/>
    </location>
</feature>
<dbReference type="EMBL" id="LDAU01000080">
    <property type="protein sequence ID" value="KRX07801.1"/>
    <property type="molecule type" value="Genomic_DNA"/>
</dbReference>
<proteinExistence type="predicted"/>
<name>A0A0V0QZT4_PSEPJ</name>
<feature type="region of interest" description="Disordered" evidence="1">
    <location>
        <begin position="994"/>
        <end position="1050"/>
    </location>
</feature>
<feature type="compositionally biased region" description="Basic and acidic residues" evidence="1">
    <location>
        <begin position="831"/>
        <end position="840"/>
    </location>
</feature>
<organism evidence="2 3">
    <name type="scientific">Pseudocohnilembus persalinus</name>
    <name type="common">Ciliate</name>
    <dbReference type="NCBI Taxonomy" id="266149"/>
    <lineage>
        <taxon>Eukaryota</taxon>
        <taxon>Sar</taxon>
        <taxon>Alveolata</taxon>
        <taxon>Ciliophora</taxon>
        <taxon>Intramacronucleata</taxon>
        <taxon>Oligohymenophorea</taxon>
        <taxon>Scuticociliatia</taxon>
        <taxon>Philasterida</taxon>
        <taxon>Pseudocohnilembidae</taxon>
        <taxon>Pseudocohnilembus</taxon>
    </lineage>
</organism>
<gene>
    <name evidence="2" type="ORF">PPERSA_07551</name>
</gene>
<dbReference type="AlphaFoldDB" id="A0A0V0QZT4"/>
<dbReference type="Proteomes" id="UP000054937">
    <property type="component" value="Unassembled WGS sequence"/>
</dbReference>
<comment type="caution">
    <text evidence="2">The sequence shown here is derived from an EMBL/GenBank/DDBJ whole genome shotgun (WGS) entry which is preliminary data.</text>
</comment>
<feature type="region of interest" description="Disordered" evidence="1">
    <location>
        <begin position="565"/>
        <end position="596"/>
    </location>
</feature>
<feature type="compositionally biased region" description="Polar residues" evidence="1">
    <location>
        <begin position="856"/>
        <end position="865"/>
    </location>
</feature>
<dbReference type="InParanoid" id="A0A0V0QZT4"/>
<keyword evidence="3" id="KW-1185">Reference proteome</keyword>
<evidence type="ECO:0000313" key="2">
    <source>
        <dbReference type="EMBL" id="KRX07801.1"/>
    </source>
</evidence>
<feature type="compositionally biased region" description="Low complexity" evidence="1">
    <location>
        <begin position="994"/>
        <end position="1028"/>
    </location>
</feature>
<reference evidence="2 3" key="1">
    <citation type="journal article" date="2015" name="Sci. Rep.">
        <title>Genome of the facultative scuticociliatosis pathogen Pseudocohnilembus persalinus provides insight into its virulence through horizontal gene transfer.</title>
        <authorList>
            <person name="Xiong J."/>
            <person name="Wang G."/>
            <person name="Cheng J."/>
            <person name="Tian M."/>
            <person name="Pan X."/>
            <person name="Warren A."/>
            <person name="Jiang C."/>
            <person name="Yuan D."/>
            <person name="Miao W."/>
        </authorList>
    </citation>
    <scope>NUCLEOTIDE SEQUENCE [LARGE SCALE GENOMIC DNA]</scope>
    <source>
        <strain evidence="2">36N120E</strain>
    </source>
</reference>
<accession>A0A0V0QZT4</accession>
<protein>
    <submittedName>
        <fullName evidence="2">Uncharacterized protein</fullName>
    </submittedName>
</protein>
<sequence>MNNPMIIKNNDDNNNIYNFNNNKNNNNIINNDMIQSPKQKIKNQEENLNGPNFTPVSAIFNMNDKSQISNKNSETLQEIEQILVGGDLFSKKIQHQNENQGNVKSCRNFEKIEKIDNCYRNQENLEVYKKLKQLDLNQIYKSEKGGFNNQKFENVSKQNYNQYQSQNQNYDRNFSKRFSLAPQNQNFEKCFENNNQCISLKSPKLESQQLYGNSQNQNNLNYKQVIDDQNLDQFDKDFECDNDSLNDRAENSVYSIIQNEDRFSSNFSYCVNHPVKQAKYKLVKNNQDKFCSKCAINYALKGEQIQELLSNNEKFRKQKTDVFMQKLKKVYKDCENRIIRLDESQILAQNLFQTEIDKVLNLYLSLEKIMNDQKQILIKNIELKKFDCLKQIRKDQQNQKDHILEMQKFNFDIKKNYENIIREMENDPFNDIIRQYEYKIEHIQQQIFELDNKKINIIQIDQNQIDSYESFVQKNALNLNYISKFILEKEVKKESVNKKVHVKNLDFQNQYENFKYNNMYSLTTKNSENYNNNSGYLLFENKFDNNKDVYEINNNIFRDNIQNDQESKFNSNDNSNNDKQQQLNFKTEPNVDEQEESELYKKQIQDVFYDKKQEVNFEKNFKNQLKVQKTGKKKVSHFRGGSSDNAYILLNGHKNQMKNFKQNEQKIQLQNKNQNQYPQNNYQEQLKNCDNKQGIFFNEQKSGKNSKNESLKDNKKIFNNKEKLTEISSKIKDKIENINSNLNINCQTEIDEKPEKNYENSINKRMKTEELQLKINDFSPPLNKQIKNENNKDNDQIQFNKIEDNVQNELIQNLQNQNSNILKNSEIIQDNKEQKNHSEKSGQINQQQQNLMGQKRPSSLQNLPVNNNKISLENQFNKENYDNLQKQSQQKSIQHKQKVFFLNLEGNNMEIEKNQAMGKNGLVNSIINTNNTTGISESNFHQSFNSYSQKNNARHIKQQSAFIYTSPNNSSGYQNQFQISSHNQNLFNQNSKNLNSNNNINSNNISYNYNSNNSQHSNNSINNNNNQYTSCTNLKKQGNKNTYLSNNTTNSGIQQNIENLSKSQKTNRKQLNNINNINNNNNYNSIIKQKTVPQVNIDFRKY</sequence>
<feature type="compositionally biased region" description="Polar residues" evidence="1">
    <location>
        <begin position="1029"/>
        <end position="1050"/>
    </location>
</feature>
<dbReference type="OrthoDB" id="303435at2759"/>
<evidence type="ECO:0000313" key="3">
    <source>
        <dbReference type="Proteomes" id="UP000054937"/>
    </source>
</evidence>
<evidence type="ECO:0000256" key="1">
    <source>
        <dbReference type="SAM" id="MobiDB-lite"/>
    </source>
</evidence>